<protein>
    <submittedName>
        <fullName evidence="1">Uncharacterized protein</fullName>
    </submittedName>
</protein>
<accession>A0A0C9WR46</accession>
<dbReference type="Proteomes" id="UP000054477">
    <property type="component" value="Unassembled WGS sequence"/>
</dbReference>
<evidence type="ECO:0000313" key="2">
    <source>
        <dbReference type="Proteomes" id="UP000054477"/>
    </source>
</evidence>
<gene>
    <name evidence="1" type="ORF">K443DRAFT_686839</name>
</gene>
<dbReference type="EMBL" id="KN839221">
    <property type="protein sequence ID" value="KIJ90298.1"/>
    <property type="molecule type" value="Genomic_DNA"/>
</dbReference>
<organism evidence="1 2">
    <name type="scientific">Laccaria amethystina LaAM-08-1</name>
    <dbReference type="NCBI Taxonomy" id="1095629"/>
    <lineage>
        <taxon>Eukaryota</taxon>
        <taxon>Fungi</taxon>
        <taxon>Dikarya</taxon>
        <taxon>Basidiomycota</taxon>
        <taxon>Agaricomycotina</taxon>
        <taxon>Agaricomycetes</taxon>
        <taxon>Agaricomycetidae</taxon>
        <taxon>Agaricales</taxon>
        <taxon>Agaricineae</taxon>
        <taxon>Hydnangiaceae</taxon>
        <taxon>Laccaria</taxon>
    </lineage>
</organism>
<evidence type="ECO:0000313" key="1">
    <source>
        <dbReference type="EMBL" id="KIJ90298.1"/>
    </source>
</evidence>
<reference evidence="1 2" key="1">
    <citation type="submission" date="2014-04" db="EMBL/GenBank/DDBJ databases">
        <authorList>
            <consortium name="DOE Joint Genome Institute"/>
            <person name="Kuo A."/>
            <person name="Kohler A."/>
            <person name="Nagy L.G."/>
            <person name="Floudas D."/>
            <person name="Copeland A."/>
            <person name="Barry K.W."/>
            <person name="Cichocki N."/>
            <person name="Veneault-Fourrey C."/>
            <person name="LaButti K."/>
            <person name="Lindquist E.A."/>
            <person name="Lipzen A."/>
            <person name="Lundell T."/>
            <person name="Morin E."/>
            <person name="Murat C."/>
            <person name="Sun H."/>
            <person name="Tunlid A."/>
            <person name="Henrissat B."/>
            <person name="Grigoriev I.V."/>
            <person name="Hibbett D.S."/>
            <person name="Martin F."/>
            <person name="Nordberg H.P."/>
            <person name="Cantor M.N."/>
            <person name="Hua S.X."/>
        </authorList>
    </citation>
    <scope>NUCLEOTIDE SEQUENCE [LARGE SCALE GENOMIC DNA]</scope>
    <source>
        <strain evidence="1 2">LaAM-08-1</strain>
    </source>
</reference>
<sequence length="68" mass="7350">TSNARTDVKDGWPACTNSCGGPLARVSSGSPLSDLPQRFGPQLHQQFALMTTIHPNPTLHRLQIPLES</sequence>
<name>A0A0C9WR46_9AGAR</name>
<reference evidence="2" key="2">
    <citation type="submission" date="2015-01" db="EMBL/GenBank/DDBJ databases">
        <title>Evolutionary Origins and Diversification of the Mycorrhizal Mutualists.</title>
        <authorList>
            <consortium name="DOE Joint Genome Institute"/>
            <consortium name="Mycorrhizal Genomics Consortium"/>
            <person name="Kohler A."/>
            <person name="Kuo A."/>
            <person name="Nagy L.G."/>
            <person name="Floudas D."/>
            <person name="Copeland A."/>
            <person name="Barry K.W."/>
            <person name="Cichocki N."/>
            <person name="Veneault-Fourrey C."/>
            <person name="LaButti K."/>
            <person name="Lindquist E.A."/>
            <person name="Lipzen A."/>
            <person name="Lundell T."/>
            <person name="Morin E."/>
            <person name="Murat C."/>
            <person name="Riley R."/>
            <person name="Ohm R."/>
            <person name="Sun H."/>
            <person name="Tunlid A."/>
            <person name="Henrissat B."/>
            <person name="Grigoriev I.V."/>
            <person name="Hibbett D.S."/>
            <person name="Martin F."/>
        </authorList>
    </citation>
    <scope>NUCLEOTIDE SEQUENCE [LARGE SCALE GENOMIC DNA]</scope>
    <source>
        <strain evidence="2">LaAM-08-1</strain>
    </source>
</reference>
<feature type="non-terminal residue" evidence="1">
    <location>
        <position position="1"/>
    </location>
</feature>
<keyword evidence="2" id="KW-1185">Reference proteome</keyword>
<dbReference type="HOGENOM" id="CLU_2800948_0_0_1"/>
<dbReference type="AlphaFoldDB" id="A0A0C9WR46"/>
<proteinExistence type="predicted"/>